<sequence length="85" mass="8692">MDSLVWAEPYEHDGVAVLRASAVTGGGGGGEDGTLKGLGLGLAARPVGAFVVRGRDVRWVPALDVTRLALGALAAAALAIRWRRG</sequence>
<accession>A0ABW0EV82</accession>
<dbReference type="RefSeq" id="WP_378249323.1">
    <property type="nucleotide sequence ID" value="NZ_JBHSKF010000011.1"/>
</dbReference>
<reference evidence="2" key="1">
    <citation type="journal article" date="2019" name="Int. J. Syst. Evol. Microbiol.">
        <title>The Global Catalogue of Microorganisms (GCM) 10K type strain sequencing project: providing services to taxonomists for standard genome sequencing and annotation.</title>
        <authorList>
            <consortium name="The Broad Institute Genomics Platform"/>
            <consortium name="The Broad Institute Genome Sequencing Center for Infectious Disease"/>
            <person name="Wu L."/>
            <person name="Ma J."/>
        </authorList>
    </citation>
    <scope>NUCLEOTIDE SEQUENCE [LARGE SCALE GENOMIC DNA]</scope>
    <source>
        <strain evidence="2">CCUG 59778</strain>
    </source>
</reference>
<dbReference type="Proteomes" id="UP001596157">
    <property type="component" value="Unassembled WGS sequence"/>
</dbReference>
<evidence type="ECO:0000313" key="1">
    <source>
        <dbReference type="EMBL" id="MFC5289475.1"/>
    </source>
</evidence>
<protein>
    <recommendedName>
        <fullName evidence="3">Sporulation protein</fullName>
    </recommendedName>
</protein>
<dbReference type="EMBL" id="JBHSKF010000011">
    <property type="protein sequence ID" value="MFC5289475.1"/>
    <property type="molecule type" value="Genomic_DNA"/>
</dbReference>
<comment type="caution">
    <text evidence="1">The sequence shown here is derived from an EMBL/GenBank/DDBJ whole genome shotgun (WGS) entry which is preliminary data.</text>
</comment>
<gene>
    <name evidence="1" type="ORF">ACFPM7_20680</name>
</gene>
<evidence type="ECO:0000313" key="2">
    <source>
        <dbReference type="Proteomes" id="UP001596157"/>
    </source>
</evidence>
<organism evidence="1 2">
    <name type="scientific">Actinokineospora guangxiensis</name>
    <dbReference type="NCBI Taxonomy" id="1490288"/>
    <lineage>
        <taxon>Bacteria</taxon>
        <taxon>Bacillati</taxon>
        <taxon>Actinomycetota</taxon>
        <taxon>Actinomycetes</taxon>
        <taxon>Pseudonocardiales</taxon>
        <taxon>Pseudonocardiaceae</taxon>
        <taxon>Actinokineospora</taxon>
    </lineage>
</organism>
<evidence type="ECO:0008006" key="3">
    <source>
        <dbReference type="Google" id="ProtNLM"/>
    </source>
</evidence>
<name>A0ABW0EV82_9PSEU</name>
<keyword evidence="2" id="KW-1185">Reference proteome</keyword>
<proteinExistence type="predicted"/>